<feature type="transmembrane region" description="Helical" evidence="1">
    <location>
        <begin position="30"/>
        <end position="51"/>
    </location>
</feature>
<keyword evidence="1" id="KW-0472">Membrane</keyword>
<organism evidence="2 3">
    <name type="scientific">Streptomyces cacaoi</name>
    <dbReference type="NCBI Taxonomy" id="1898"/>
    <lineage>
        <taxon>Bacteria</taxon>
        <taxon>Bacillati</taxon>
        <taxon>Actinomycetota</taxon>
        <taxon>Actinomycetes</taxon>
        <taxon>Kitasatosporales</taxon>
        <taxon>Streptomycetaceae</taxon>
        <taxon>Streptomyces</taxon>
    </lineage>
</organism>
<dbReference type="Proteomes" id="UP000319210">
    <property type="component" value="Unassembled WGS sequence"/>
</dbReference>
<accession>A0A4Y3QTW5</accession>
<gene>
    <name evidence="2" type="ORF">SCA03_09500</name>
</gene>
<name>A0A4Y3QTW5_STRCI</name>
<protein>
    <submittedName>
        <fullName evidence="2">Uncharacterized protein</fullName>
    </submittedName>
</protein>
<evidence type="ECO:0000313" key="3">
    <source>
        <dbReference type="Proteomes" id="UP000319210"/>
    </source>
</evidence>
<evidence type="ECO:0000313" key="2">
    <source>
        <dbReference type="EMBL" id="GEB48399.1"/>
    </source>
</evidence>
<dbReference type="RefSeq" id="WP_158102254.1">
    <property type="nucleotide sequence ID" value="NZ_JABELW010000010.1"/>
</dbReference>
<proteinExistence type="predicted"/>
<comment type="caution">
    <text evidence="2">The sequence shown here is derived from an EMBL/GenBank/DDBJ whole genome shotgun (WGS) entry which is preliminary data.</text>
</comment>
<evidence type="ECO:0000256" key="1">
    <source>
        <dbReference type="SAM" id="Phobius"/>
    </source>
</evidence>
<dbReference type="AlphaFoldDB" id="A0A4Y3QTW5"/>
<reference evidence="2 3" key="1">
    <citation type="submission" date="2019-06" db="EMBL/GenBank/DDBJ databases">
        <title>Whole genome shotgun sequence of Streptomyces cacaoi subsp. cacaoi NBRC 12748.</title>
        <authorList>
            <person name="Hosoyama A."/>
            <person name="Uohara A."/>
            <person name="Ohji S."/>
            <person name="Ichikawa N."/>
        </authorList>
    </citation>
    <scope>NUCLEOTIDE SEQUENCE [LARGE SCALE GENOMIC DNA]</scope>
    <source>
        <strain evidence="2 3">NBRC 12748</strain>
    </source>
</reference>
<dbReference type="EMBL" id="BJMM01000003">
    <property type="protein sequence ID" value="GEB48399.1"/>
    <property type="molecule type" value="Genomic_DNA"/>
</dbReference>
<keyword evidence="1" id="KW-1133">Transmembrane helix</keyword>
<keyword evidence="1" id="KW-0812">Transmembrane</keyword>
<keyword evidence="3" id="KW-1185">Reference proteome</keyword>
<sequence>MYDRGLLRTECALGSAAVALLTAGALTDNWWMLGAGVWALIVTCLIDLLFFR</sequence>